<dbReference type="AlphaFoldDB" id="A0A5B7F3X0"/>
<organism evidence="1 2">
    <name type="scientific">Portunus trituberculatus</name>
    <name type="common">Swimming crab</name>
    <name type="synonym">Neptunus trituberculatus</name>
    <dbReference type="NCBI Taxonomy" id="210409"/>
    <lineage>
        <taxon>Eukaryota</taxon>
        <taxon>Metazoa</taxon>
        <taxon>Ecdysozoa</taxon>
        <taxon>Arthropoda</taxon>
        <taxon>Crustacea</taxon>
        <taxon>Multicrustacea</taxon>
        <taxon>Malacostraca</taxon>
        <taxon>Eumalacostraca</taxon>
        <taxon>Eucarida</taxon>
        <taxon>Decapoda</taxon>
        <taxon>Pleocyemata</taxon>
        <taxon>Brachyura</taxon>
        <taxon>Eubrachyura</taxon>
        <taxon>Portunoidea</taxon>
        <taxon>Portunidae</taxon>
        <taxon>Portuninae</taxon>
        <taxon>Portunus</taxon>
    </lineage>
</organism>
<proteinExistence type="predicted"/>
<protein>
    <submittedName>
        <fullName evidence="1">Uncharacterized protein</fullName>
    </submittedName>
</protein>
<comment type="caution">
    <text evidence="1">The sequence shown here is derived from an EMBL/GenBank/DDBJ whole genome shotgun (WGS) entry which is preliminary data.</text>
</comment>
<dbReference type="Proteomes" id="UP000324222">
    <property type="component" value="Unassembled WGS sequence"/>
</dbReference>
<sequence>MKVEKVRGNKKEATVSCLTQLCFDEEKMRSSRGEVVFYSLKIRSKTANVAEVNKVKAEEGGKTFWDPSDRAIRPGDISGLPRRRLRGLLWSRHF</sequence>
<dbReference type="EMBL" id="VSRR010004652">
    <property type="protein sequence ID" value="MPC40325.1"/>
    <property type="molecule type" value="Genomic_DNA"/>
</dbReference>
<accession>A0A5B7F3X0</accession>
<keyword evidence="2" id="KW-1185">Reference proteome</keyword>
<evidence type="ECO:0000313" key="1">
    <source>
        <dbReference type="EMBL" id="MPC40325.1"/>
    </source>
</evidence>
<evidence type="ECO:0000313" key="2">
    <source>
        <dbReference type="Proteomes" id="UP000324222"/>
    </source>
</evidence>
<name>A0A5B7F3X0_PORTR</name>
<gene>
    <name evidence="1" type="ORF">E2C01_033881</name>
</gene>
<reference evidence="1 2" key="1">
    <citation type="submission" date="2019-05" db="EMBL/GenBank/DDBJ databases">
        <title>Another draft genome of Portunus trituberculatus and its Hox gene families provides insights of decapod evolution.</title>
        <authorList>
            <person name="Jeong J.-H."/>
            <person name="Song I."/>
            <person name="Kim S."/>
            <person name="Choi T."/>
            <person name="Kim D."/>
            <person name="Ryu S."/>
            <person name="Kim W."/>
        </authorList>
    </citation>
    <scope>NUCLEOTIDE SEQUENCE [LARGE SCALE GENOMIC DNA]</scope>
    <source>
        <tissue evidence="1">Muscle</tissue>
    </source>
</reference>